<keyword evidence="9" id="KW-0808">Transferase</keyword>
<evidence type="ECO:0000256" key="4">
    <source>
        <dbReference type="ARBA" id="ARBA00022989"/>
    </source>
</evidence>
<evidence type="ECO:0000256" key="5">
    <source>
        <dbReference type="ARBA" id="ARBA00023136"/>
    </source>
</evidence>
<evidence type="ECO:0000259" key="8">
    <source>
        <dbReference type="Pfam" id="PF09924"/>
    </source>
</evidence>
<evidence type="ECO:0000256" key="3">
    <source>
        <dbReference type="ARBA" id="ARBA00022692"/>
    </source>
</evidence>
<accession>A0A1X6YDD8</accession>
<evidence type="ECO:0000313" key="9">
    <source>
        <dbReference type="EMBL" id="SLN17443.1"/>
    </source>
</evidence>
<dbReference type="EC" id="2.3.2.3" evidence="9"/>
<keyword evidence="2" id="KW-1003">Cell membrane</keyword>
<dbReference type="GO" id="GO:0050071">
    <property type="term" value="F:phosphatidylglycerol lysyltransferase activity"/>
    <property type="evidence" value="ECO:0007669"/>
    <property type="project" value="UniProtKB-EC"/>
</dbReference>
<keyword evidence="10" id="KW-1185">Reference proteome</keyword>
<comment type="subcellular location">
    <subcellularLocation>
        <location evidence="1">Cell membrane</location>
        <topology evidence="1">Multi-pass membrane protein</topology>
    </subcellularLocation>
</comment>
<evidence type="ECO:0000313" key="10">
    <source>
        <dbReference type="Proteomes" id="UP000194012"/>
    </source>
</evidence>
<dbReference type="Proteomes" id="UP000194012">
    <property type="component" value="Unassembled WGS sequence"/>
</dbReference>
<proteinExistence type="predicted"/>
<sequence length="522" mass="56161">MGVVTGALVRWRLLPGLSLIETSKLSLTVALSFFAGLAAVSGLSGLLLTPRFMPAAFCIGLILLILSFALLAFLHPRIRIFGRQVTLPSLPALCKITALTLLDTTAAALALYVLLPTGLDIGFALLFPVYLAALTAALVTGTPGGVGPYELTALGLLPEGAAPEIMAGILAFRLIYYALPALIAAWFLYWGEANTTPPVRSGLEPIRDLPQDISRAELGVCLQNGARLLSAGQTRLAIVSTAQTETAMFDPIRGAAAAGLPGLLALARRRNKVALIYKTTPRGAATLRRAGMATLHIADEAVIDPQKFHLQGRKFRQLRRKLRQAGEAGIKVTRAAALPQAEMARLDAEWQALNGGARGLSMGQFCPDYLLRHHVYLAWQNDTLVGFASFHSSHHERCLDLMRSAAKAPSGCMHMLVTKALTEARADGLSRVSLAAQPCLTTARATLPRLIARRISHHSGATGLAQFKASFAPRYQPLYAHAKSWPALALGLADLSRVINRPNRSQPHNCHEENEFDSSRHI</sequence>
<evidence type="ECO:0000256" key="1">
    <source>
        <dbReference type="ARBA" id="ARBA00004651"/>
    </source>
</evidence>
<protein>
    <submittedName>
        <fullName evidence="9">Phosphatidylglycerol lysyltransferase</fullName>
        <ecNumber evidence="9">2.3.2.3</ecNumber>
    </submittedName>
</protein>
<feature type="transmembrane region" description="Helical" evidence="7">
    <location>
        <begin position="25"/>
        <end position="48"/>
    </location>
</feature>
<name>A0A1X6YDD8_9RHOB</name>
<feature type="domain" description="Phosphatidylglycerol lysyltransferase C-terminal" evidence="8">
    <location>
        <begin position="228"/>
        <end position="480"/>
    </location>
</feature>
<evidence type="ECO:0000256" key="7">
    <source>
        <dbReference type="SAM" id="Phobius"/>
    </source>
</evidence>
<feature type="transmembrane region" description="Helical" evidence="7">
    <location>
        <begin position="54"/>
        <end position="75"/>
    </location>
</feature>
<dbReference type="PANTHER" id="PTHR34697:SF2">
    <property type="entry name" value="PHOSPHATIDYLGLYCEROL LYSYLTRANSFERASE"/>
    <property type="match status" value="1"/>
</dbReference>
<feature type="compositionally biased region" description="Basic and acidic residues" evidence="6">
    <location>
        <begin position="509"/>
        <end position="522"/>
    </location>
</feature>
<keyword evidence="4 7" id="KW-1133">Transmembrane helix</keyword>
<evidence type="ECO:0000256" key="2">
    <source>
        <dbReference type="ARBA" id="ARBA00022475"/>
    </source>
</evidence>
<dbReference type="EMBL" id="FWFJ01000003">
    <property type="protein sequence ID" value="SLN17443.1"/>
    <property type="molecule type" value="Genomic_DNA"/>
</dbReference>
<dbReference type="AlphaFoldDB" id="A0A1X6YDD8"/>
<gene>
    <name evidence="9" type="primary">mprF</name>
    <name evidence="9" type="ORF">ROG8370_00484</name>
</gene>
<dbReference type="GO" id="GO:0055091">
    <property type="term" value="P:phospholipid homeostasis"/>
    <property type="evidence" value="ECO:0007669"/>
    <property type="project" value="TreeGrafter"/>
</dbReference>
<dbReference type="GO" id="GO:0005886">
    <property type="term" value="C:plasma membrane"/>
    <property type="evidence" value="ECO:0007669"/>
    <property type="project" value="UniProtKB-SubCell"/>
</dbReference>
<organism evidence="9 10">
    <name type="scientific">Roseovarius gaetbuli</name>
    <dbReference type="NCBI Taxonomy" id="1356575"/>
    <lineage>
        <taxon>Bacteria</taxon>
        <taxon>Pseudomonadati</taxon>
        <taxon>Pseudomonadota</taxon>
        <taxon>Alphaproteobacteria</taxon>
        <taxon>Rhodobacterales</taxon>
        <taxon>Roseobacteraceae</taxon>
        <taxon>Roseovarius</taxon>
    </lineage>
</organism>
<dbReference type="PANTHER" id="PTHR34697">
    <property type="entry name" value="PHOSPHATIDYLGLYCEROL LYSYLTRANSFERASE"/>
    <property type="match status" value="1"/>
</dbReference>
<dbReference type="InterPro" id="IPR051211">
    <property type="entry name" value="PG_lysyltransferase"/>
</dbReference>
<dbReference type="InterPro" id="IPR016181">
    <property type="entry name" value="Acyl_CoA_acyltransferase"/>
</dbReference>
<dbReference type="Pfam" id="PF09924">
    <property type="entry name" value="LPG_synthase_C"/>
    <property type="match status" value="1"/>
</dbReference>
<reference evidence="10" key="1">
    <citation type="submission" date="2017-03" db="EMBL/GenBank/DDBJ databases">
        <authorList>
            <person name="Rodrigo-Torres L."/>
            <person name="Arahal R.D."/>
            <person name="Lucena T."/>
        </authorList>
    </citation>
    <scope>NUCLEOTIDE SEQUENCE [LARGE SCALE GENOMIC DNA]</scope>
    <source>
        <strain evidence="10">CECT 8370</strain>
    </source>
</reference>
<keyword evidence="3 7" id="KW-0812">Transmembrane</keyword>
<evidence type="ECO:0000256" key="6">
    <source>
        <dbReference type="SAM" id="MobiDB-lite"/>
    </source>
</evidence>
<feature type="region of interest" description="Disordered" evidence="6">
    <location>
        <begin position="502"/>
        <end position="522"/>
    </location>
</feature>
<dbReference type="InterPro" id="IPR024320">
    <property type="entry name" value="LPG_synthase_C"/>
</dbReference>
<dbReference type="SUPFAM" id="SSF55729">
    <property type="entry name" value="Acyl-CoA N-acyltransferases (Nat)"/>
    <property type="match status" value="1"/>
</dbReference>
<dbReference type="RefSeq" id="WP_170925162.1">
    <property type="nucleotide sequence ID" value="NZ_FWFJ01000003.1"/>
</dbReference>
<feature type="transmembrane region" description="Helical" evidence="7">
    <location>
        <begin position="174"/>
        <end position="191"/>
    </location>
</feature>
<keyword evidence="5 7" id="KW-0472">Membrane</keyword>
<keyword evidence="9" id="KW-0012">Acyltransferase</keyword>